<accession>A0A3P3QVZ6</accession>
<dbReference type="PROSITE" id="PS50928">
    <property type="entry name" value="ABC_TM1"/>
    <property type="match status" value="1"/>
</dbReference>
<keyword evidence="4 7" id="KW-0812">Transmembrane</keyword>
<feature type="transmembrane region" description="Helical" evidence="7">
    <location>
        <begin position="21"/>
        <end position="41"/>
    </location>
</feature>
<evidence type="ECO:0000259" key="8">
    <source>
        <dbReference type="PROSITE" id="PS50928"/>
    </source>
</evidence>
<keyword evidence="5 7" id="KW-1133">Transmembrane helix</keyword>
<dbReference type="GO" id="GO:0055085">
    <property type="term" value="P:transmembrane transport"/>
    <property type="evidence" value="ECO:0007669"/>
    <property type="project" value="InterPro"/>
</dbReference>
<reference evidence="9 10" key="1">
    <citation type="submission" date="2018-11" db="EMBL/GenBank/DDBJ databases">
        <title>Genome sequencing of Lachnoanaerobaculum sp. KCOM 2030 (= ChDC B114).</title>
        <authorList>
            <person name="Kook J.-K."/>
            <person name="Park S.-N."/>
            <person name="Lim Y.K."/>
        </authorList>
    </citation>
    <scope>NUCLEOTIDE SEQUENCE [LARGE SCALE GENOMIC DNA]</scope>
    <source>
        <strain evidence="9 10">KCOM 2030</strain>
    </source>
</reference>
<dbReference type="OrthoDB" id="9787837at2"/>
<evidence type="ECO:0000256" key="6">
    <source>
        <dbReference type="ARBA" id="ARBA00023136"/>
    </source>
</evidence>
<dbReference type="CDD" id="cd06261">
    <property type="entry name" value="TM_PBP2"/>
    <property type="match status" value="1"/>
</dbReference>
<feature type="transmembrane region" description="Helical" evidence="7">
    <location>
        <begin position="249"/>
        <end position="270"/>
    </location>
</feature>
<keyword evidence="6 7" id="KW-0472">Membrane</keyword>
<evidence type="ECO:0000313" key="9">
    <source>
        <dbReference type="EMBL" id="RRJ24510.1"/>
    </source>
</evidence>
<dbReference type="PANTHER" id="PTHR43744:SF12">
    <property type="entry name" value="ABC TRANSPORTER PERMEASE PROTEIN MG189-RELATED"/>
    <property type="match status" value="1"/>
</dbReference>
<organism evidence="9 10">
    <name type="scientific">Lachnoanaerobaculum gingivalis</name>
    <dbReference type="NCBI Taxonomy" id="2490855"/>
    <lineage>
        <taxon>Bacteria</taxon>
        <taxon>Bacillati</taxon>
        <taxon>Bacillota</taxon>
        <taxon>Clostridia</taxon>
        <taxon>Lachnospirales</taxon>
        <taxon>Lachnospiraceae</taxon>
        <taxon>Lachnoanaerobaculum</taxon>
    </lineage>
</organism>
<dbReference type="PANTHER" id="PTHR43744">
    <property type="entry name" value="ABC TRANSPORTER PERMEASE PROTEIN MG189-RELATED-RELATED"/>
    <property type="match status" value="1"/>
</dbReference>
<sequence length="285" mass="32708">MVNIKIYNNKNDKYKIIPLMTVYIFLLFGAFIMLIPFVWMLSSSLKNEKDVFAFPIQWIPTVAQWSNYKVIWEKVPLLTGFVNSIKITVIVTVLQILTSTFAAYSFAKLKFKGRDIIFMIYILTISVPWQVYMVPQFIMMSKLKLTDSHIGLIMMHTFTATGVFLIRQFYMGIPNELLEASRIDGLSEYGIYAKIMLPLSKPAIATLCITTFTFEWNDFMGPLVYLSTNNKKTIQLILRMFNTQYSSNYALIMAAAVISLIPVMVLFIFLQRYFVEGIASTGVKG</sequence>
<evidence type="ECO:0000256" key="1">
    <source>
        <dbReference type="ARBA" id="ARBA00004651"/>
    </source>
</evidence>
<evidence type="ECO:0000256" key="3">
    <source>
        <dbReference type="ARBA" id="ARBA00022475"/>
    </source>
</evidence>
<evidence type="ECO:0000256" key="7">
    <source>
        <dbReference type="RuleBase" id="RU363032"/>
    </source>
</evidence>
<dbReference type="AlphaFoldDB" id="A0A3P3QVZ6"/>
<comment type="caution">
    <text evidence="9">The sequence shown here is derived from an EMBL/GenBank/DDBJ whole genome shotgun (WGS) entry which is preliminary data.</text>
</comment>
<dbReference type="InterPro" id="IPR000515">
    <property type="entry name" value="MetI-like"/>
</dbReference>
<keyword evidence="2 7" id="KW-0813">Transport</keyword>
<evidence type="ECO:0000256" key="2">
    <source>
        <dbReference type="ARBA" id="ARBA00022448"/>
    </source>
</evidence>
<comment type="subcellular location">
    <subcellularLocation>
        <location evidence="1 7">Cell membrane</location>
        <topology evidence="1 7">Multi-pass membrane protein</topology>
    </subcellularLocation>
</comment>
<dbReference type="Gene3D" id="1.10.3720.10">
    <property type="entry name" value="MetI-like"/>
    <property type="match status" value="1"/>
</dbReference>
<name>A0A3P3QVZ6_9FIRM</name>
<dbReference type="Pfam" id="PF00528">
    <property type="entry name" value="BPD_transp_1"/>
    <property type="match status" value="1"/>
</dbReference>
<dbReference type="GO" id="GO:0005886">
    <property type="term" value="C:plasma membrane"/>
    <property type="evidence" value="ECO:0007669"/>
    <property type="project" value="UniProtKB-SubCell"/>
</dbReference>
<dbReference type="SUPFAM" id="SSF161098">
    <property type="entry name" value="MetI-like"/>
    <property type="match status" value="1"/>
</dbReference>
<evidence type="ECO:0000313" key="10">
    <source>
        <dbReference type="Proteomes" id="UP000272490"/>
    </source>
</evidence>
<gene>
    <name evidence="9" type="ORF">EHV10_12025</name>
</gene>
<proteinExistence type="inferred from homology"/>
<protein>
    <submittedName>
        <fullName evidence="9">Carbohydrate ABC transporter permease</fullName>
    </submittedName>
</protein>
<dbReference type="InterPro" id="IPR035906">
    <property type="entry name" value="MetI-like_sf"/>
</dbReference>
<keyword evidence="3" id="KW-1003">Cell membrane</keyword>
<feature type="domain" description="ABC transmembrane type-1" evidence="8">
    <location>
        <begin position="81"/>
        <end position="270"/>
    </location>
</feature>
<feature type="transmembrane region" description="Helical" evidence="7">
    <location>
        <begin position="150"/>
        <end position="170"/>
    </location>
</feature>
<dbReference type="EMBL" id="RRCO01000006">
    <property type="protein sequence ID" value="RRJ24510.1"/>
    <property type="molecule type" value="Genomic_DNA"/>
</dbReference>
<evidence type="ECO:0000256" key="5">
    <source>
        <dbReference type="ARBA" id="ARBA00022989"/>
    </source>
</evidence>
<keyword evidence="10" id="KW-1185">Reference proteome</keyword>
<evidence type="ECO:0000256" key="4">
    <source>
        <dbReference type="ARBA" id="ARBA00022692"/>
    </source>
</evidence>
<feature type="transmembrane region" description="Helical" evidence="7">
    <location>
        <begin position="85"/>
        <end position="104"/>
    </location>
</feature>
<dbReference type="Proteomes" id="UP000272490">
    <property type="component" value="Unassembled WGS sequence"/>
</dbReference>
<feature type="transmembrane region" description="Helical" evidence="7">
    <location>
        <begin position="116"/>
        <end position="138"/>
    </location>
</feature>
<comment type="similarity">
    <text evidence="7">Belongs to the binding-protein-dependent transport system permease family.</text>
</comment>